<evidence type="ECO:0000313" key="2">
    <source>
        <dbReference type="EMBL" id="CAA7014477.1"/>
    </source>
</evidence>
<dbReference type="AlphaFoldDB" id="A0A6D2HFU7"/>
<dbReference type="Pfam" id="PF01426">
    <property type="entry name" value="BAH"/>
    <property type="match status" value="1"/>
</dbReference>
<organism evidence="2 3">
    <name type="scientific">Microthlaspi erraticum</name>
    <dbReference type="NCBI Taxonomy" id="1685480"/>
    <lineage>
        <taxon>Eukaryota</taxon>
        <taxon>Viridiplantae</taxon>
        <taxon>Streptophyta</taxon>
        <taxon>Embryophyta</taxon>
        <taxon>Tracheophyta</taxon>
        <taxon>Spermatophyta</taxon>
        <taxon>Magnoliopsida</taxon>
        <taxon>eudicotyledons</taxon>
        <taxon>Gunneridae</taxon>
        <taxon>Pentapetalae</taxon>
        <taxon>rosids</taxon>
        <taxon>malvids</taxon>
        <taxon>Brassicales</taxon>
        <taxon>Brassicaceae</taxon>
        <taxon>Coluteocarpeae</taxon>
        <taxon>Microthlaspi</taxon>
    </lineage>
</organism>
<dbReference type="InterPro" id="IPR043151">
    <property type="entry name" value="BAH_sf"/>
</dbReference>
<dbReference type="SMART" id="SM00439">
    <property type="entry name" value="BAH"/>
    <property type="match status" value="1"/>
</dbReference>
<feature type="domain" description="BAH" evidence="1">
    <location>
        <begin position="88"/>
        <end position="219"/>
    </location>
</feature>
<evidence type="ECO:0000259" key="1">
    <source>
        <dbReference type="PROSITE" id="PS51038"/>
    </source>
</evidence>
<dbReference type="PANTHER" id="PTHR46871:SF1">
    <property type="entry name" value="BROMO-ADJACENT HOMOLOGY (BAH) DOMAIN-CONTAINING PROTEIN"/>
    <property type="match status" value="1"/>
</dbReference>
<dbReference type="GO" id="GO:0003682">
    <property type="term" value="F:chromatin binding"/>
    <property type="evidence" value="ECO:0007669"/>
    <property type="project" value="InterPro"/>
</dbReference>
<comment type="caution">
    <text evidence="2">The sequence shown here is derived from an EMBL/GenBank/DDBJ whole genome shotgun (WGS) entry which is preliminary data.</text>
</comment>
<proteinExistence type="predicted"/>
<dbReference type="PROSITE" id="PS51038">
    <property type="entry name" value="BAH"/>
    <property type="match status" value="1"/>
</dbReference>
<keyword evidence="3" id="KW-1185">Reference proteome</keyword>
<protein>
    <recommendedName>
        <fullName evidence="1">BAH domain-containing protein</fullName>
    </recommendedName>
</protein>
<name>A0A6D2HFU7_9BRAS</name>
<reference evidence="2" key="1">
    <citation type="submission" date="2020-01" db="EMBL/GenBank/DDBJ databases">
        <authorList>
            <person name="Mishra B."/>
        </authorList>
    </citation>
    <scope>NUCLEOTIDE SEQUENCE [LARGE SCALE GENOMIC DNA]</scope>
</reference>
<gene>
    <name evidence="2" type="ORF">MERR_LOCUS1711</name>
</gene>
<dbReference type="Gene3D" id="2.30.30.490">
    <property type="match status" value="1"/>
</dbReference>
<dbReference type="InterPro" id="IPR001025">
    <property type="entry name" value="BAH_dom"/>
</dbReference>
<sequence length="297" mass="34951">MSSEQLNNLLTTKVEDNVPLSILLPNTVEIMEIKQEMEHRDEEMPVTMKRELESEPENCPQPIGQLVKFTGEGEERKRHYEKFQFHGTKYELNDTVVLTPEDANKKPYVAIIKDIYVEDTEGSMMLSVQWFYRPEDVDKKYVRHWKSKDARELLYSTHRDQVIAESVMKSCSVYFVPKNQQIPNRGEYPDFLFCVQSKYPDFFVRLIYDCVKKKVWMLSETNFTKKQRQNFDAVVAKTIEKKRKLRRKQAFPRRNAAEGFVYKNSQNDHIVDEGTADYEESVASTSCVNSDSYLDDF</sequence>
<evidence type="ECO:0000313" key="3">
    <source>
        <dbReference type="Proteomes" id="UP000467841"/>
    </source>
</evidence>
<dbReference type="Proteomes" id="UP000467841">
    <property type="component" value="Unassembled WGS sequence"/>
</dbReference>
<dbReference type="OrthoDB" id="1051883at2759"/>
<accession>A0A6D2HFU7</accession>
<dbReference type="EMBL" id="CACVBM020000111">
    <property type="protein sequence ID" value="CAA7014477.1"/>
    <property type="molecule type" value="Genomic_DNA"/>
</dbReference>
<dbReference type="PANTHER" id="PTHR46871">
    <property type="entry name" value="BROMO-ADJACENT HOMOLOGY (BAH) DOMAIN-CONTAINING PROTEIN"/>
    <property type="match status" value="1"/>
</dbReference>